<evidence type="ECO:0000256" key="4">
    <source>
        <dbReference type="ARBA" id="ARBA00023315"/>
    </source>
</evidence>
<dbReference type="PROSITE" id="PS51733">
    <property type="entry name" value="BPL_LPL_CATALYTIC"/>
    <property type="match status" value="1"/>
</dbReference>
<keyword evidence="4 6" id="KW-0012">Acyltransferase</keyword>
<sequence>MEPATGTRKHAAGTPEPDAIRSKWWPGHADYLEVWHAMRDYTEARQPGTADEIWLVEHAPVYTLGMAGLREHILDSGNIPVVESNRGGQVTYHGPGQVVAYCLVDLHRLGLYVKEYVALLEDVVIGLLVDLGVAGACRKPGAPGVYVPMPEGDLAKIAALGVKIRKGCAYHGLALNVDMDLRPFEGINPCGYEGLRTVDLRVCGVRAAPREVGDMLAARLGTAFQACVRPARALSAGPRQPTG</sequence>
<dbReference type="CDD" id="cd16444">
    <property type="entry name" value="LipB"/>
    <property type="match status" value="1"/>
</dbReference>
<evidence type="ECO:0000259" key="11">
    <source>
        <dbReference type="PROSITE" id="PS51733"/>
    </source>
</evidence>
<dbReference type="GO" id="GO:0033819">
    <property type="term" value="F:lipoyl(octanoyl) transferase activity"/>
    <property type="evidence" value="ECO:0007669"/>
    <property type="project" value="UniProtKB-EC"/>
</dbReference>
<feature type="binding site" evidence="6 9">
    <location>
        <begin position="159"/>
        <end position="161"/>
    </location>
    <ligand>
        <name>substrate</name>
    </ligand>
</feature>
<proteinExistence type="inferred from homology"/>
<evidence type="ECO:0000256" key="8">
    <source>
        <dbReference type="PIRSR" id="PIRSR016262-1"/>
    </source>
</evidence>
<organism evidence="12 13">
    <name type="scientific">Candidimonas nitroreducens</name>
    <dbReference type="NCBI Taxonomy" id="683354"/>
    <lineage>
        <taxon>Bacteria</taxon>
        <taxon>Pseudomonadati</taxon>
        <taxon>Pseudomonadota</taxon>
        <taxon>Betaproteobacteria</taxon>
        <taxon>Burkholderiales</taxon>
        <taxon>Alcaligenaceae</taxon>
        <taxon>Candidimonas</taxon>
    </lineage>
</organism>
<feature type="binding site" evidence="6 9">
    <location>
        <begin position="86"/>
        <end position="93"/>
    </location>
    <ligand>
        <name>substrate</name>
    </ligand>
</feature>
<keyword evidence="3 6" id="KW-0808">Transferase</keyword>
<evidence type="ECO:0000256" key="10">
    <source>
        <dbReference type="PIRSR" id="PIRSR016262-3"/>
    </source>
</evidence>
<dbReference type="UniPathway" id="UPA00538">
    <property type="reaction ID" value="UER00592"/>
</dbReference>
<dbReference type="RefSeq" id="WP_088605883.1">
    <property type="nucleotide sequence ID" value="NZ_NJIH01000018.1"/>
</dbReference>
<dbReference type="FunFam" id="3.30.930.10:FF:000020">
    <property type="entry name" value="Octanoyltransferase"/>
    <property type="match status" value="1"/>
</dbReference>
<evidence type="ECO:0000256" key="1">
    <source>
        <dbReference type="ARBA" id="ARBA00004821"/>
    </source>
</evidence>
<dbReference type="SUPFAM" id="SSF55681">
    <property type="entry name" value="Class II aaRS and biotin synthetases"/>
    <property type="match status" value="1"/>
</dbReference>
<keyword evidence="2 6" id="KW-0963">Cytoplasm</keyword>
<dbReference type="GO" id="GO:0005737">
    <property type="term" value="C:cytoplasm"/>
    <property type="evidence" value="ECO:0007669"/>
    <property type="project" value="UniProtKB-SubCell"/>
</dbReference>
<dbReference type="PANTHER" id="PTHR10993:SF7">
    <property type="entry name" value="LIPOYLTRANSFERASE 2, MITOCHONDRIAL-RELATED"/>
    <property type="match status" value="1"/>
</dbReference>
<dbReference type="NCBIfam" id="NF010922">
    <property type="entry name" value="PRK14342.1"/>
    <property type="match status" value="1"/>
</dbReference>
<evidence type="ECO:0000256" key="3">
    <source>
        <dbReference type="ARBA" id="ARBA00022679"/>
    </source>
</evidence>
<evidence type="ECO:0000256" key="6">
    <source>
        <dbReference type="HAMAP-Rule" id="MF_00013"/>
    </source>
</evidence>
<reference evidence="13" key="1">
    <citation type="submission" date="2017-06" db="EMBL/GenBank/DDBJ databases">
        <title>Herbaspirillum phytohormonus sp. nov., isolated from the root nodule of Robinia pseudoacacia in lead-zinc mine.</title>
        <authorList>
            <person name="Fan M."/>
            <person name="Lin Y."/>
        </authorList>
    </citation>
    <scope>NUCLEOTIDE SEQUENCE [LARGE SCALE GENOMIC DNA]</scope>
    <source>
        <strain evidence="13">SC-089</strain>
    </source>
</reference>
<dbReference type="GO" id="GO:0009249">
    <property type="term" value="P:protein lipoylation"/>
    <property type="evidence" value="ECO:0007669"/>
    <property type="project" value="InterPro"/>
</dbReference>
<dbReference type="OrthoDB" id="9787061at2"/>
<dbReference type="Gene3D" id="3.30.930.10">
    <property type="entry name" value="Bira Bifunctional Protein, Domain 2"/>
    <property type="match status" value="1"/>
</dbReference>
<comment type="miscellaneous">
    <text evidence="6">In the reaction, the free carboxyl group of octanoic acid is attached via an amide linkage to the epsilon-amino group of a specific lysine residue of lipoyl domains of lipoate-dependent enzymes.</text>
</comment>
<evidence type="ECO:0000313" key="12">
    <source>
        <dbReference type="EMBL" id="OWT53975.1"/>
    </source>
</evidence>
<feature type="binding site" evidence="6 9">
    <location>
        <begin position="172"/>
        <end position="174"/>
    </location>
    <ligand>
        <name>substrate</name>
    </ligand>
</feature>
<protein>
    <recommendedName>
        <fullName evidence="6 7">Octanoyltransferase</fullName>
        <ecNumber evidence="6 7">2.3.1.181</ecNumber>
    </recommendedName>
    <alternativeName>
        <fullName evidence="6">Lipoate-protein ligase B</fullName>
    </alternativeName>
    <alternativeName>
        <fullName evidence="6">Lipoyl/octanoyl transferase</fullName>
    </alternativeName>
    <alternativeName>
        <fullName evidence="6">Octanoyl-[acyl-carrier-protein]-protein N-octanoyltransferase</fullName>
    </alternativeName>
</protein>
<dbReference type="Proteomes" id="UP000214603">
    <property type="component" value="Unassembled WGS sequence"/>
</dbReference>
<dbReference type="InterPro" id="IPR000544">
    <property type="entry name" value="Octanoyltransferase"/>
</dbReference>
<comment type="catalytic activity">
    <reaction evidence="6 7">
        <text>octanoyl-[ACP] + L-lysyl-[protein] = N(6)-octanoyl-L-lysyl-[protein] + holo-[ACP] + H(+)</text>
        <dbReference type="Rhea" id="RHEA:17665"/>
        <dbReference type="Rhea" id="RHEA-COMP:9636"/>
        <dbReference type="Rhea" id="RHEA-COMP:9685"/>
        <dbReference type="Rhea" id="RHEA-COMP:9752"/>
        <dbReference type="Rhea" id="RHEA-COMP:9928"/>
        <dbReference type="ChEBI" id="CHEBI:15378"/>
        <dbReference type="ChEBI" id="CHEBI:29969"/>
        <dbReference type="ChEBI" id="CHEBI:64479"/>
        <dbReference type="ChEBI" id="CHEBI:78463"/>
        <dbReference type="ChEBI" id="CHEBI:78809"/>
        <dbReference type="EC" id="2.3.1.181"/>
    </reaction>
</comment>
<name>A0A225LXR7_9BURK</name>
<dbReference type="InterPro" id="IPR004143">
    <property type="entry name" value="BPL_LPL_catalytic"/>
</dbReference>
<dbReference type="NCBIfam" id="TIGR00214">
    <property type="entry name" value="lipB"/>
    <property type="match status" value="1"/>
</dbReference>
<evidence type="ECO:0000313" key="13">
    <source>
        <dbReference type="Proteomes" id="UP000214603"/>
    </source>
</evidence>
<dbReference type="PROSITE" id="PS01313">
    <property type="entry name" value="LIPB"/>
    <property type="match status" value="1"/>
</dbReference>
<evidence type="ECO:0000256" key="2">
    <source>
        <dbReference type="ARBA" id="ARBA00022490"/>
    </source>
</evidence>
<dbReference type="InterPro" id="IPR020605">
    <property type="entry name" value="Octanoyltransferase_CS"/>
</dbReference>
<comment type="caution">
    <text evidence="12">The sequence shown here is derived from an EMBL/GenBank/DDBJ whole genome shotgun (WGS) entry which is preliminary data.</text>
</comment>
<accession>A0A225LXR7</accession>
<dbReference type="HAMAP" id="MF_00013">
    <property type="entry name" value="LipB"/>
    <property type="match status" value="1"/>
</dbReference>
<keyword evidence="13" id="KW-1185">Reference proteome</keyword>
<dbReference type="AlphaFoldDB" id="A0A225LXR7"/>
<feature type="site" description="Lowers pKa of active site Cys" evidence="6 10">
    <location>
        <position position="156"/>
    </location>
</feature>
<comment type="function">
    <text evidence="5 6 7">Catalyzes the transfer of endogenously produced octanoic acid from octanoyl-acyl-carrier-protein onto the lipoyl domains of lipoate-dependent enzymes. Lipoyl-ACP can also act as a substrate although octanoyl-ACP is likely to be the physiological substrate.</text>
</comment>
<dbReference type="PANTHER" id="PTHR10993">
    <property type="entry name" value="OCTANOYLTRANSFERASE"/>
    <property type="match status" value="1"/>
</dbReference>
<gene>
    <name evidence="6" type="primary">lipB</name>
    <name evidence="12" type="ORF">CEY11_23595</name>
</gene>
<feature type="domain" description="BPL/LPL catalytic" evidence="11">
    <location>
        <begin position="47"/>
        <end position="228"/>
    </location>
</feature>
<feature type="active site" description="Acyl-thioester intermediate" evidence="6 8">
    <location>
        <position position="190"/>
    </location>
</feature>
<dbReference type="Pfam" id="PF21948">
    <property type="entry name" value="LplA-B_cat"/>
    <property type="match status" value="1"/>
</dbReference>
<comment type="pathway">
    <text evidence="1 6 7">Protein modification; protein lipoylation via endogenous pathway; protein N(6)-(lipoyl)lysine from octanoyl-[acyl-carrier-protein]: step 1/2.</text>
</comment>
<comment type="subcellular location">
    <subcellularLocation>
        <location evidence="6">Cytoplasm</location>
    </subcellularLocation>
</comment>
<evidence type="ECO:0000256" key="9">
    <source>
        <dbReference type="PIRSR" id="PIRSR016262-2"/>
    </source>
</evidence>
<evidence type="ECO:0000256" key="5">
    <source>
        <dbReference type="ARBA" id="ARBA00024732"/>
    </source>
</evidence>
<dbReference type="EC" id="2.3.1.181" evidence="6 7"/>
<comment type="similarity">
    <text evidence="6 7">Belongs to the LipB family.</text>
</comment>
<dbReference type="EMBL" id="NJIH01000018">
    <property type="protein sequence ID" value="OWT53975.1"/>
    <property type="molecule type" value="Genomic_DNA"/>
</dbReference>
<dbReference type="PIRSF" id="PIRSF016262">
    <property type="entry name" value="LPLase"/>
    <property type="match status" value="1"/>
</dbReference>
<evidence type="ECO:0000256" key="7">
    <source>
        <dbReference type="PIRNR" id="PIRNR016262"/>
    </source>
</evidence>
<dbReference type="InterPro" id="IPR045864">
    <property type="entry name" value="aa-tRNA-synth_II/BPL/LPL"/>
</dbReference>